<comment type="similarity">
    <text evidence="6">Belongs to the protein kinase superfamily.</text>
</comment>
<dbReference type="GO" id="GO:0010506">
    <property type="term" value="P:regulation of autophagy"/>
    <property type="evidence" value="ECO:0007669"/>
    <property type="project" value="InterPro"/>
</dbReference>
<dbReference type="InterPro" id="IPR011009">
    <property type="entry name" value="Kinase-like_dom_sf"/>
</dbReference>
<dbReference type="PANTHER" id="PTHR24348:SF22">
    <property type="entry name" value="NON-SPECIFIC SERINE_THREONINE PROTEIN KINASE"/>
    <property type="match status" value="1"/>
</dbReference>
<keyword evidence="4 5" id="KW-0067">ATP-binding</keyword>
<evidence type="ECO:0000313" key="9">
    <source>
        <dbReference type="Proteomes" id="UP000324800"/>
    </source>
</evidence>
<keyword evidence="3 8" id="KW-0418">Kinase</keyword>
<dbReference type="AlphaFoldDB" id="A0A5J4V946"/>
<protein>
    <submittedName>
        <fullName evidence="8">Putative CAMK family protein kinase</fullName>
    </submittedName>
</protein>
<dbReference type="PANTHER" id="PTHR24348">
    <property type="entry name" value="SERINE/THREONINE-PROTEIN KINASE UNC-51-RELATED"/>
    <property type="match status" value="1"/>
</dbReference>
<dbReference type="EMBL" id="SNRW01008800">
    <property type="protein sequence ID" value="KAA6378962.1"/>
    <property type="molecule type" value="Genomic_DNA"/>
</dbReference>
<proteinExistence type="inferred from homology"/>
<dbReference type="GO" id="GO:0005829">
    <property type="term" value="C:cytosol"/>
    <property type="evidence" value="ECO:0007669"/>
    <property type="project" value="TreeGrafter"/>
</dbReference>
<feature type="domain" description="Protein kinase" evidence="7">
    <location>
        <begin position="12"/>
        <end position="268"/>
    </location>
</feature>
<dbReference type="GO" id="GO:0000045">
    <property type="term" value="P:autophagosome assembly"/>
    <property type="evidence" value="ECO:0007669"/>
    <property type="project" value="TreeGrafter"/>
</dbReference>
<reference evidence="8 9" key="1">
    <citation type="submission" date="2019-03" db="EMBL/GenBank/DDBJ databases">
        <title>Single cell metagenomics reveals metabolic interactions within the superorganism composed of flagellate Streblomastix strix and complex community of Bacteroidetes bacteria on its surface.</title>
        <authorList>
            <person name="Treitli S.C."/>
            <person name="Kolisko M."/>
            <person name="Husnik F."/>
            <person name="Keeling P."/>
            <person name="Hampl V."/>
        </authorList>
    </citation>
    <scope>NUCLEOTIDE SEQUENCE [LARGE SCALE GENOMIC DNA]</scope>
    <source>
        <strain evidence="8">ST1C</strain>
    </source>
</reference>
<dbReference type="GO" id="GO:0016020">
    <property type="term" value="C:membrane"/>
    <property type="evidence" value="ECO:0007669"/>
    <property type="project" value="TreeGrafter"/>
</dbReference>
<dbReference type="InterPro" id="IPR045269">
    <property type="entry name" value="Atg1-like"/>
</dbReference>
<feature type="binding site" evidence="5">
    <location>
        <position position="41"/>
    </location>
    <ligand>
        <name>ATP</name>
        <dbReference type="ChEBI" id="CHEBI:30616"/>
    </ligand>
</feature>
<sequence>MNFWDFLRFNKLIPIRKLGEGSFGCVFLAYDYAQDKIVAVKIFQKEKYDGKELEAGKLLFNKIQSIFVIKYLLYNDWDLYPYLQMEYANMMTIDIIAKQSDIQLSTYTLRALMKQIFEGMRAFHSSGLVHRDIKCDNILLHSPPGSGHVHAKISDFGFAKKVDLNNKQTYLAGTIPFMSPEQFHENPIITQKVDIYALGITFYKLITHKYPVNERNFKEQGKKMTQLKCIKKPSQIKDNLLWDLLSRLLEFDPNKRISAAEALKHPYFTSLEAIADISKEQQDLASLAAVADLYEDQSITEFDKDQTFIKTNYKLREIYLN</sequence>
<keyword evidence="2 5" id="KW-0547">Nucleotide-binding</keyword>
<dbReference type="Pfam" id="PF00069">
    <property type="entry name" value="Pkinase"/>
    <property type="match status" value="1"/>
</dbReference>
<dbReference type="OrthoDB" id="2441719at2759"/>
<dbReference type="GO" id="GO:0004674">
    <property type="term" value="F:protein serine/threonine kinase activity"/>
    <property type="evidence" value="ECO:0007669"/>
    <property type="project" value="UniProtKB-KW"/>
</dbReference>
<dbReference type="InterPro" id="IPR000719">
    <property type="entry name" value="Prot_kinase_dom"/>
</dbReference>
<dbReference type="PROSITE" id="PS00108">
    <property type="entry name" value="PROTEIN_KINASE_ST"/>
    <property type="match status" value="1"/>
</dbReference>
<dbReference type="GO" id="GO:0005776">
    <property type="term" value="C:autophagosome"/>
    <property type="evidence" value="ECO:0007669"/>
    <property type="project" value="TreeGrafter"/>
</dbReference>
<evidence type="ECO:0000256" key="3">
    <source>
        <dbReference type="ARBA" id="ARBA00022777"/>
    </source>
</evidence>
<keyword evidence="6" id="KW-0723">Serine/threonine-protein kinase</keyword>
<gene>
    <name evidence="8" type="ORF">EZS28_025511</name>
</gene>
<evidence type="ECO:0000256" key="2">
    <source>
        <dbReference type="ARBA" id="ARBA00022741"/>
    </source>
</evidence>
<dbReference type="Gene3D" id="1.10.510.10">
    <property type="entry name" value="Transferase(Phosphotransferase) domain 1"/>
    <property type="match status" value="1"/>
</dbReference>
<evidence type="ECO:0000256" key="1">
    <source>
        <dbReference type="ARBA" id="ARBA00022679"/>
    </source>
</evidence>
<dbReference type="SUPFAM" id="SSF56112">
    <property type="entry name" value="Protein kinase-like (PK-like)"/>
    <property type="match status" value="1"/>
</dbReference>
<dbReference type="SMART" id="SM00220">
    <property type="entry name" value="S_TKc"/>
    <property type="match status" value="1"/>
</dbReference>
<dbReference type="InterPro" id="IPR008271">
    <property type="entry name" value="Ser/Thr_kinase_AS"/>
</dbReference>
<dbReference type="GO" id="GO:0000407">
    <property type="term" value="C:phagophore assembly site"/>
    <property type="evidence" value="ECO:0007669"/>
    <property type="project" value="TreeGrafter"/>
</dbReference>
<dbReference type="GO" id="GO:0005524">
    <property type="term" value="F:ATP binding"/>
    <property type="evidence" value="ECO:0007669"/>
    <property type="project" value="UniProtKB-UniRule"/>
</dbReference>
<keyword evidence="1" id="KW-0808">Transferase</keyword>
<dbReference type="PROSITE" id="PS50011">
    <property type="entry name" value="PROTEIN_KINASE_DOM"/>
    <property type="match status" value="1"/>
</dbReference>
<evidence type="ECO:0000256" key="6">
    <source>
        <dbReference type="RuleBase" id="RU000304"/>
    </source>
</evidence>
<evidence type="ECO:0000313" key="8">
    <source>
        <dbReference type="EMBL" id="KAA6378962.1"/>
    </source>
</evidence>
<accession>A0A5J4V946</accession>
<dbReference type="InterPro" id="IPR017441">
    <property type="entry name" value="Protein_kinase_ATP_BS"/>
</dbReference>
<evidence type="ECO:0000256" key="4">
    <source>
        <dbReference type="ARBA" id="ARBA00022840"/>
    </source>
</evidence>
<comment type="caution">
    <text evidence="8">The sequence shown here is derived from an EMBL/GenBank/DDBJ whole genome shotgun (WGS) entry which is preliminary data.</text>
</comment>
<evidence type="ECO:0000256" key="5">
    <source>
        <dbReference type="PROSITE-ProRule" id="PRU10141"/>
    </source>
</evidence>
<name>A0A5J4V946_9EUKA</name>
<dbReference type="CDD" id="cd00180">
    <property type="entry name" value="PKc"/>
    <property type="match status" value="1"/>
</dbReference>
<organism evidence="8 9">
    <name type="scientific">Streblomastix strix</name>
    <dbReference type="NCBI Taxonomy" id="222440"/>
    <lineage>
        <taxon>Eukaryota</taxon>
        <taxon>Metamonada</taxon>
        <taxon>Preaxostyla</taxon>
        <taxon>Oxymonadida</taxon>
        <taxon>Streblomastigidae</taxon>
        <taxon>Streblomastix</taxon>
    </lineage>
</organism>
<dbReference type="Proteomes" id="UP000324800">
    <property type="component" value="Unassembled WGS sequence"/>
</dbReference>
<evidence type="ECO:0000259" key="7">
    <source>
        <dbReference type="PROSITE" id="PS50011"/>
    </source>
</evidence>
<dbReference type="PROSITE" id="PS00107">
    <property type="entry name" value="PROTEIN_KINASE_ATP"/>
    <property type="match status" value="1"/>
</dbReference>